<accession>A0AAE0SNG6</accession>
<reference evidence="3" key="2">
    <citation type="journal article" date="2021" name="Genome Biol. Evol.">
        <title>Developing a high-quality reference genome for a parasitic bivalve with doubly uniparental inheritance (Bivalvia: Unionida).</title>
        <authorList>
            <person name="Smith C.H."/>
        </authorList>
    </citation>
    <scope>NUCLEOTIDE SEQUENCE</scope>
    <source>
        <strain evidence="3">CHS0354</strain>
        <tissue evidence="3">Mantle</tissue>
    </source>
</reference>
<evidence type="ECO:0008006" key="5">
    <source>
        <dbReference type="Google" id="ProtNLM"/>
    </source>
</evidence>
<sequence>MAPRWLSAIAVIAATALRATKALGREVAHTRAANQSNTSASNVSSTPGPVTAHPALLKTSIFIKTNTQQNNMKDVEVQMYITTSEASSTIEQAKAVAELEAMAETETPTQDEQNSDEKVDNEGSNPDDEEKSELVER</sequence>
<evidence type="ECO:0000313" key="3">
    <source>
        <dbReference type="EMBL" id="KAK3594926.1"/>
    </source>
</evidence>
<feature type="region of interest" description="Disordered" evidence="1">
    <location>
        <begin position="28"/>
        <end position="52"/>
    </location>
</feature>
<dbReference type="EMBL" id="JAEAOA010000605">
    <property type="protein sequence ID" value="KAK3594926.1"/>
    <property type="molecule type" value="Genomic_DNA"/>
</dbReference>
<evidence type="ECO:0000256" key="1">
    <source>
        <dbReference type="SAM" id="MobiDB-lite"/>
    </source>
</evidence>
<keyword evidence="4" id="KW-1185">Reference proteome</keyword>
<feature type="region of interest" description="Disordered" evidence="1">
    <location>
        <begin position="99"/>
        <end position="137"/>
    </location>
</feature>
<dbReference type="AlphaFoldDB" id="A0AAE0SNG6"/>
<evidence type="ECO:0000256" key="2">
    <source>
        <dbReference type="SAM" id="SignalP"/>
    </source>
</evidence>
<comment type="caution">
    <text evidence="3">The sequence shown here is derived from an EMBL/GenBank/DDBJ whole genome shotgun (WGS) entry which is preliminary data.</text>
</comment>
<reference evidence="3" key="3">
    <citation type="submission" date="2023-05" db="EMBL/GenBank/DDBJ databases">
        <authorList>
            <person name="Smith C.H."/>
        </authorList>
    </citation>
    <scope>NUCLEOTIDE SEQUENCE</scope>
    <source>
        <strain evidence="3">CHS0354</strain>
        <tissue evidence="3">Mantle</tissue>
    </source>
</reference>
<reference evidence="3" key="1">
    <citation type="journal article" date="2021" name="Genome Biol. Evol.">
        <title>A High-Quality Reference Genome for a Parasitic Bivalve with Doubly Uniparental Inheritance (Bivalvia: Unionida).</title>
        <authorList>
            <person name="Smith C.H."/>
        </authorList>
    </citation>
    <scope>NUCLEOTIDE SEQUENCE</scope>
    <source>
        <strain evidence="3">CHS0354</strain>
    </source>
</reference>
<dbReference type="Proteomes" id="UP001195483">
    <property type="component" value="Unassembled WGS sequence"/>
</dbReference>
<organism evidence="3 4">
    <name type="scientific">Potamilus streckersoni</name>
    <dbReference type="NCBI Taxonomy" id="2493646"/>
    <lineage>
        <taxon>Eukaryota</taxon>
        <taxon>Metazoa</taxon>
        <taxon>Spiralia</taxon>
        <taxon>Lophotrochozoa</taxon>
        <taxon>Mollusca</taxon>
        <taxon>Bivalvia</taxon>
        <taxon>Autobranchia</taxon>
        <taxon>Heteroconchia</taxon>
        <taxon>Palaeoheterodonta</taxon>
        <taxon>Unionida</taxon>
        <taxon>Unionoidea</taxon>
        <taxon>Unionidae</taxon>
        <taxon>Ambleminae</taxon>
        <taxon>Lampsilini</taxon>
        <taxon>Potamilus</taxon>
    </lineage>
</organism>
<protein>
    <recommendedName>
        <fullName evidence="5">Secreted protein</fullName>
    </recommendedName>
</protein>
<keyword evidence="2" id="KW-0732">Signal</keyword>
<name>A0AAE0SNG6_9BIVA</name>
<feature type="compositionally biased region" description="Polar residues" evidence="1">
    <location>
        <begin position="32"/>
        <end position="48"/>
    </location>
</feature>
<gene>
    <name evidence="3" type="ORF">CHS0354_009310</name>
</gene>
<evidence type="ECO:0000313" key="4">
    <source>
        <dbReference type="Proteomes" id="UP001195483"/>
    </source>
</evidence>
<feature type="signal peptide" evidence="2">
    <location>
        <begin position="1"/>
        <end position="24"/>
    </location>
</feature>
<proteinExistence type="predicted"/>
<feature type="chain" id="PRO_5041968610" description="Secreted protein" evidence="2">
    <location>
        <begin position="25"/>
        <end position="137"/>
    </location>
</feature>